<dbReference type="GO" id="GO:0006935">
    <property type="term" value="P:chemotaxis"/>
    <property type="evidence" value="ECO:0007669"/>
    <property type="project" value="InterPro"/>
</dbReference>
<comment type="caution">
    <text evidence="2">The sequence shown here is derived from an EMBL/GenBank/DDBJ whole genome shotgun (WGS) entry which is preliminary data.</text>
</comment>
<dbReference type="STRING" id="796937.HMPREF9630_00376"/>
<dbReference type="Gene3D" id="2.30.30.40">
    <property type="entry name" value="SH3 Domains"/>
    <property type="match status" value="1"/>
</dbReference>
<reference evidence="2 3" key="1">
    <citation type="submission" date="2011-08" db="EMBL/GenBank/DDBJ databases">
        <title>The Genome Sequence of Eubacteriaceae bacterium CM5.</title>
        <authorList>
            <consortium name="The Broad Institute Genome Sequencing Platform"/>
            <person name="Earl A."/>
            <person name="Ward D."/>
            <person name="Feldgarden M."/>
            <person name="Gevers D."/>
            <person name="Sizova M."/>
            <person name="Hazen A."/>
            <person name="Epstein S."/>
            <person name="Young S.K."/>
            <person name="Zeng Q."/>
            <person name="Gargeya S."/>
            <person name="Fitzgerald M."/>
            <person name="Haas B."/>
            <person name="Abouelleil A."/>
            <person name="Alvarado L."/>
            <person name="Arachchi H.M."/>
            <person name="Berlin A."/>
            <person name="Brown A."/>
            <person name="Chapman S.B."/>
            <person name="Chen Z."/>
            <person name="Dunbar C."/>
            <person name="Freedman E."/>
            <person name="Gearin G."/>
            <person name="Gellesch M."/>
            <person name="Goldberg J."/>
            <person name="Griggs A."/>
            <person name="Gujja S."/>
            <person name="Heiman D."/>
            <person name="Howarth C."/>
            <person name="Larson L."/>
            <person name="Lui A."/>
            <person name="MacDonald P.J.P."/>
            <person name="Montmayeur A."/>
            <person name="Murphy C."/>
            <person name="Neiman D."/>
            <person name="Pearson M."/>
            <person name="Priest M."/>
            <person name="Roberts A."/>
            <person name="Saif S."/>
            <person name="Shea T."/>
            <person name="Shenoy N."/>
            <person name="Sisk P."/>
            <person name="Stolte C."/>
            <person name="Sykes S."/>
            <person name="Wortman J."/>
            <person name="Nusbaum C."/>
            <person name="Birren B."/>
        </authorList>
    </citation>
    <scope>NUCLEOTIDE SEQUENCE [LARGE SCALE GENOMIC DNA]</scope>
    <source>
        <strain evidence="2 3">CM5</strain>
    </source>
</reference>
<dbReference type="InterPro" id="IPR039315">
    <property type="entry name" value="CheW"/>
</dbReference>
<dbReference type="SMART" id="SM00260">
    <property type="entry name" value="CheW"/>
    <property type="match status" value="1"/>
</dbReference>
<proteinExistence type="predicted"/>
<dbReference type="GO" id="GO:0007165">
    <property type="term" value="P:signal transduction"/>
    <property type="evidence" value="ECO:0007669"/>
    <property type="project" value="InterPro"/>
</dbReference>
<evidence type="ECO:0000313" key="3">
    <source>
        <dbReference type="Proteomes" id="UP000003379"/>
    </source>
</evidence>
<dbReference type="SUPFAM" id="SSF50341">
    <property type="entry name" value="CheW-like"/>
    <property type="match status" value="1"/>
</dbReference>
<evidence type="ECO:0000313" key="2">
    <source>
        <dbReference type="EMBL" id="EHL17928.1"/>
    </source>
</evidence>
<dbReference type="Gene3D" id="2.40.50.180">
    <property type="entry name" value="CheA-289, Domain 4"/>
    <property type="match status" value="1"/>
</dbReference>
<dbReference type="PROSITE" id="PS50851">
    <property type="entry name" value="CHEW"/>
    <property type="match status" value="1"/>
</dbReference>
<dbReference type="PANTHER" id="PTHR22617">
    <property type="entry name" value="CHEMOTAXIS SENSOR HISTIDINE KINASE-RELATED"/>
    <property type="match status" value="1"/>
</dbReference>
<name>G9XEU8_9FIRM</name>
<accession>G9XEU8</accession>
<dbReference type="Pfam" id="PF01584">
    <property type="entry name" value="CheW"/>
    <property type="match status" value="1"/>
</dbReference>
<organism evidence="2 3">
    <name type="scientific">Peptoanaerobacter stomatis</name>
    <dbReference type="NCBI Taxonomy" id="796937"/>
    <lineage>
        <taxon>Bacteria</taxon>
        <taxon>Bacillati</taxon>
        <taxon>Bacillota</taxon>
        <taxon>Clostridia</taxon>
        <taxon>Peptostreptococcales</taxon>
        <taxon>Filifactoraceae</taxon>
        <taxon>Peptoanaerobacter</taxon>
    </lineage>
</organism>
<dbReference type="RefSeq" id="WP_009528733.1">
    <property type="nucleotide sequence ID" value="NZ_JH414598.1"/>
</dbReference>
<dbReference type="EMBL" id="AFZG01000052">
    <property type="protein sequence ID" value="EHL17928.1"/>
    <property type="molecule type" value="Genomic_DNA"/>
</dbReference>
<feature type="domain" description="CheW-like" evidence="1">
    <location>
        <begin position="1"/>
        <end position="140"/>
    </location>
</feature>
<dbReference type="Proteomes" id="UP000003379">
    <property type="component" value="Unassembled WGS sequence"/>
</dbReference>
<dbReference type="GO" id="GO:0005829">
    <property type="term" value="C:cytosol"/>
    <property type="evidence" value="ECO:0007669"/>
    <property type="project" value="TreeGrafter"/>
</dbReference>
<sequence length="152" mass="17160">MDTYVVFKINEQKYCVNILTIKEICSNKETTFLPNTPSFIEGIINLRGEVLSIINLSKKLGIVSSTPFQEQKILVVIIDELLLGFLVDEVIGIIHTPSENIDNKPKMLENEENFISGIIKSGDEMIISIDLEHILNKEELSSVEQLNKEQAI</sequence>
<evidence type="ECO:0000259" key="1">
    <source>
        <dbReference type="PROSITE" id="PS50851"/>
    </source>
</evidence>
<dbReference type="AlphaFoldDB" id="G9XEU8"/>
<dbReference type="HOGENOM" id="CLU_048995_3_1_9"/>
<dbReference type="InterPro" id="IPR002545">
    <property type="entry name" value="CheW-lke_dom"/>
</dbReference>
<protein>
    <recommendedName>
        <fullName evidence="1">CheW-like domain-containing protein</fullName>
    </recommendedName>
</protein>
<dbReference type="InterPro" id="IPR036061">
    <property type="entry name" value="CheW-like_dom_sf"/>
</dbReference>
<dbReference type="PANTHER" id="PTHR22617:SF23">
    <property type="entry name" value="CHEMOTAXIS PROTEIN CHEW"/>
    <property type="match status" value="1"/>
</dbReference>
<gene>
    <name evidence="2" type="ORF">HMPREF9628_00526</name>
</gene>